<evidence type="ECO:0000256" key="1">
    <source>
        <dbReference type="SAM" id="Coils"/>
    </source>
</evidence>
<dbReference type="SUPFAM" id="SSF51206">
    <property type="entry name" value="cAMP-binding domain-like"/>
    <property type="match status" value="2"/>
</dbReference>
<dbReference type="PROSITE" id="PS00889">
    <property type="entry name" value="CNMP_BINDING_2"/>
    <property type="match status" value="1"/>
</dbReference>
<evidence type="ECO:0000313" key="4">
    <source>
        <dbReference type="EMBL" id="CAI2372049.1"/>
    </source>
</evidence>
<dbReference type="Gene3D" id="2.60.120.10">
    <property type="entry name" value="Jelly Rolls"/>
    <property type="match status" value="2"/>
</dbReference>
<dbReference type="GO" id="GO:0005829">
    <property type="term" value="C:cytosol"/>
    <property type="evidence" value="ECO:0007669"/>
    <property type="project" value="TreeGrafter"/>
</dbReference>
<dbReference type="InterPro" id="IPR050503">
    <property type="entry name" value="cAMP-dep_PK_reg_su-like"/>
</dbReference>
<dbReference type="EMBL" id="CAMPGE010013312">
    <property type="protein sequence ID" value="CAI2372049.1"/>
    <property type="molecule type" value="Genomic_DNA"/>
</dbReference>
<evidence type="ECO:0000259" key="3">
    <source>
        <dbReference type="PROSITE" id="PS50042"/>
    </source>
</evidence>
<dbReference type="PANTHER" id="PTHR11635">
    <property type="entry name" value="CAMP-DEPENDENT PROTEIN KINASE REGULATORY CHAIN"/>
    <property type="match status" value="1"/>
</dbReference>
<evidence type="ECO:0000313" key="5">
    <source>
        <dbReference type="Proteomes" id="UP001295684"/>
    </source>
</evidence>
<reference evidence="4" key="1">
    <citation type="submission" date="2023-07" db="EMBL/GenBank/DDBJ databases">
        <authorList>
            <consortium name="AG Swart"/>
            <person name="Singh M."/>
            <person name="Singh A."/>
            <person name="Seah K."/>
            <person name="Emmerich C."/>
        </authorList>
    </citation>
    <scope>NUCLEOTIDE SEQUENCE</scope>
    <source>
        <strain evidence="4">DP1</strain>
    </source>
</reference>
<dbReference type="InterPro" id="IPR018490">
    <property type="entry name" value="cNMP-bd_dom_sf"/>
</dbReference>
<dbReference type="PANTHER" id="PTHR11635:SF152">
    <property type="entry name" value="CAMP-DEPENDENT PROTEIN KINASE TYPE I REGULATORY SUBUNIT-RELATED"/>
    <property type="match status" value="1"/>
</dbReference>
<proteinExistence type="predicted"/>
<accession>A0AAD1UUB3</accession>
<feature type="domain" description="Cyclic nucleotide-binding" evidence="3">
    <location>
        <begin position="56"/>
        <end position="107"/>
    </location>
</feature>
<name>A0AAD1UUB3_EUPCR</name>
<dbReference type="CDD" id="cd00038">
    <property type="entry name" value="CAP_ED"/>
    <property type="match status" value="1"/>
</dbReference>
<keyword evidence="1" id="KW-0175">Coiled coil</keyword>
<dbReference type="GO" id="GO:0005952">
    <property type="term" value="C:cAMP-dependent protein kinase complex"/>
    <property type="evidence" value="ECO:0007669"/>
    <property type="project" value="InterPro"/>
</dbReference>
<dbReference type="AlphaFoldDB" id="A0AAD1UUB3"/>
<sequence length="953" mass="110279">MEEIKKSEGEKSSIDIGFEDIITLLKKFPVDRSPTDLDILYNYFNAKTGTRKPIQFFEKCKEENGEATVRMLCEVLHYQKNNINERVINFGEIGSKFYINLKGEVAVRVPALIQKAGTLMQIIEFIVTEYEWITDNEMFQRCLAEINRYYPYIVIRNKNERLCLNMRLCKKIFDPRRDKEGKYQRYYDRIPEFEADDFGRKEKEYRFDCLVDVVHLKEGGSFGELALINNTPRSATICTVTECHFATIQKDDFKLTLGKVMRKKFVKMIKFMENFSILSQLSRLALEKFALYFSKYEVKRGKQIMVEQEDASYVCFIEEGEFEISKTVLFEKDKIKKGIEEHTDRYRADFLRYITPEFPEKLEHLINQQTGILFSSENDELGRFKKNSRCFKKERTEKISIIGKNETTGIVEVLLGCPYYACTVTCISGTGIYHKVNKEDLFRKIDPLNPNLLQLVKQKLILMSKTTSKFLGVQRTLQQDFNASQEDISPQHTSPVQADELKKLFKYKEIFIEPKKELSQSRKLKKSKNANSNKEIDNLEIEALLANQKSKGKKRRLLSISRALQDTNQLKKNLERSYFLSKAHTTKNKEVKAYSKFKKQNFMVPNASPVQDSVKKATRSSKFNSNLKIGKLLKYTGVDANRMKKASPLESLHPNIGNSNKQSNPGTPSERSGTVSYAKKDEIRESKGKVYSLPFRIIPNLPGRCSTLDTRNPDSSFRNYAKRRKSDNGIPIGATFKYCSALKTLNYSENNPNEIMQNLMISPKAVFPNPHEYGNYPAQKTDSNRKSLKNLDLAAIDDRFGFLESTEVAQSQESQPQSIVNALNQRKLSIDQARLKNANKNYHKYFRDFVTMEQAMHEHKNKAFHPMPKKNSQRFKPQKSPRKMLKLPQNAYNSKVLSQDLTPTVTALKSQELFNIIGFKNGLKNGKRTAQFCRRMSSDTKNETIFSKRRQST</sequence>
<dbReference type="GO" id="GO:0030552">
    <property type="term" value="F:cAMP binding"/>
    <property type="evidence" value="ECO:0007669"/>
    <property type="project" value="TreeGrafter"/>
</dbReference>
<organism evidence="4 5">
    <name type="scientific">Euplotes crassus</name>
    <dbReference type="NCBI Taxonomy" id="5936"/>
    <lineage>
        <taxon>Eukaryota</taxon>
        <taxon>Sar</taxon>
        <taxon>Alveolata</taxon>
        <taxon>Ciliophora</taxon>
        <taxon>Intramacronucleata</taxon>
        <taxon>Spirotrichea</taxon>
        <taxon>Hypotrichia</taxon>
        <taxon>Euplotida</taxon>
        <taxon>Euplotidae</taxon>
        <taxon>Moneuplotes</taxon>
    </lineage>
</organism>
<evidence type="ECO:0000256" key="2">
    <source>
        <dbReference type="SAM" id="MobiDB-lite"/>
    </source>
</evidence>
<gene>
    <name evidence="4" type="ORF">ECRASSUSDP1_LOCUS13376</name>
</gene>
<feature type="domain" description="Cyclic nucleotide-binding" evidence="3">
    <location>
        <begin position="213"/>
        <end position="274"/>
    </location>
</feature>
<dbReference type="GO" id="GO:0004862">
    <property type="term" value="F:cAMP-dependent protein kinase inhibitor activity"/>
    <property type="evidence" value="ECO:0007669"/>
    <property type="project" value="TreeGrafter"/>
</dbReference>
<dbReference type="InterPro" id="IPR014710">
    <property type="entry name" value="RmlC-like_jellyroll"/>
</dbReference>
<feature type="compositionally biased region" description="Polar residues" evidence="2">
    <location>
        <begin position="656"/>
        <end position="675"/>
    </location>
</feature>
<feature type="region of interest" description="Disordered" evidence="2">
    <location>
        <begin position="647"/>
        <end position="681"/>
    </location>
</feature>
<dbReference type="GO" id="GO:0034236">
    <property type="term" value="F:protein kinase A catalytic subunit binding"/>
    <property type="evidence" value="ECO:0007669"/>
    <property type="project" value="TreeGrafter"/>
</dbReference>
<dbReference type="PROSITE" id="PS50042">
    <property type="entry name" value="CNMP_BINDING_3"/>
    <property type="match status" value="2"/>
</dbReference>
<dbReference type="Proteomes" id="UP001295684">
    <property type="component" value="Unassembled WGS sequence"/>
</dbReference>
<protein>
    <recommendedName>
        <fullName evidence="3">Cyclic nucleotide-binding domain-containing protein</fullName>
    </recommendedName>
</protein>
<feature type="coiled-coil region" evidence="1">
    <location>
        <begin position="522"/>
        <end position="549"/>
    </location>
</feature>
<keyword evidence="5" id="KW-1185">Reference proteome</keyword>
<comment type="caution">
    <text evidence="4">The sequence shown here is derived from an EMBL/GenBank/DDBJ whole genome shotgun (WGS) entry which is preliminary data.</text>
</comment>
<dbReference type="InterPro" id="IPR000595">
    <property type="entry name" value="cNMP-bd_dom"/>
</dbReference>
<dbReference type="Pfam" id="PF00027">
    <property type="entry name" value="cNMP_binding"/>
    <property type="match status" value="1"/>
</dbReference>
<dbReference type="InterPro" id="IPR018488">
    <property type="entry name" value="cNMP-bd_CS"/>
</dbReference>